<dbReference type="EMBL" id="CP013259">
    <property type="protein sequence ID" value="ANZ22443.1"/>
    <property type="molecule type" value="Genomic_DNA"/>
</dbReference>
<dbReference type="NCBIfam" id="TIGR02614">
    <property type="entry name" value="ftsW"/>
    <property type="match status" value="1"/>
</dbReference>
<proteinExistence type="inferred from homology"/>
<dbReference type="Proteomes" id="UP000093070">
    <property type="component" value="Chromosome"/>
</dbReference>
<reference evidence="17 18" key="1">
    <citation type="submission" date="2015-11" db="EMBL/GenBank/DDBJ databases">
        <title>The complete genome of Buchnera aphidicola from Diuraphis noxia biotype SAM.</title>
        <authorList>
            <person name="Burger N.F.V."/>
            <person name="Oberholster A.-M."/>
        </authorList>
    </citation>
    <scope>NUCLEOTIDE SEQUENCE [LARGE SCALE GENOMIC DNA]</scope>
    <source>
        <strain evidence="17">SAM</strain>
    </source>
</reference>
<dbReference type="STRING" id="118101.ATN01_01085"/>
<feature type="transmembrane region" description="Helical" evidence="16">
    <location>
        <begin position="163"/>
        <end position="180"/>
    </location>
</feature>
<comment type="similarity">
    <text evidence="14 16">Belongs to the SEDS family. FtsW subfamily.</text>
</comment>
<comment type="catalytic activity">
    <reaction evidence="15 16">
        <text>[GlcNAc-(1-&gt;4)-Mur2Ac(oyl-L-Ala-gamma-D-Glu-L-Lys-D-Ala-D-Ala)](n)-di-trans,octa-cis-undecaprenyl diphosphate + beta-D-GlcNAc-(1-&gt;4)-Mur2Ac(oyl-L-Ala-gamma-D-Glu-L-Lys-D-Ala-D-Ala)-di-trans,octa-cis-undecaprenyl diphosphate = [GlcNAc-(1-&gt;4)-Mur2Ac(oyl-L-Ala-gamma-D-Glu-L-Lys-D-Ala-D-Ala)](n+1)-di-trans,octa-cis-undecaprenyl diphosphate + di-trans,octa-cis-undecaprenyl diphosphate + H(+)</text>
        <dbReference type="Rhea" id="RHEA:23708"/>
        <dbReference type="Rhea" id="RHEA-COMP:9602"/>
        <dbReference type="Rhea" id="RHEA-COMP:9603"/>
        <dbReference type="ChEBI" id="CHEBI:15378"/>
        <dbReference type="ChEBI" id="CHEBI:58405"/>
        <dbReference type="ChEBI" id="CHEBI:60033"/>
        <dbReference type="ChEBI" id="CHEBI:78435"/>
        <dbReference type="EC" id="2.4.99.28"/>
    </reaction>
</comment>
<evidence type="ECO:0000256" key="7">
    <source>
        <dbReference type="ARBA" id="ARBA00022692"/>
    </source>
</evidence>
<evidence type="ECO:0000256" key="3">
    <source>
        <dbReference type="ARBA" id="ARBA00022475"/>
    </source>
</evidence>
<keyword evidence="7 16" id="KW-0812">Transmembrane</keyword>
<comment type="function">
    <text evidence="16">Peptidoglycan polymerase that is essential for cell division.</text>
</comment>
<dbReference type="InterPro" id="IPR018365">
    <property type="entry name" value="Cell_cycle_FtsW-rel_CS"/>
</dbReference>
<feature type="transmembrane region" description="Helical" evidence="16">
    <location>
        <begin position="12"/>
        <end position="31"/>
    </location>
</feature>
<evidence type="ECO:0000313" key="18">
    <source>
        <dbReference type="Proteomes" id="UP000093070"/>
    </source>
</evidence>
<dbReference type="AlphaFoldDB" id="A0A1B2H886"/>
<keyword evidence="4 16" id="KW-0132">Cell division</keyword>
<feature type="transmembrane region" description="Helical" evidence="16">
    <location>
        <begin position="305"/>
        <end position="329"/>
    </location>
</feature>
<feature type="transmembrane region" description="Helical" evidence="16">
    <location>
        <begin position="272"/>
        <end position="293"/>
    </location>
</feature>
<feature type="transmembrane region" description="Helical" evidence="16">
    <location>
        <begin position="51"/>
        <end position="71"/>
    </location>
</feature>
<evidence type="ECO:0000256" key="11">
    <source>
        <dbReference type="ARBA" id="ARBA00023136"/>
    </source>
</evidence>
<keyword evidence="3 16" id="KW-1003">Cell membrane</keyword>
<dbReference type="InterPro" id="IPR001182">
    <property type="entry name" value="FtsW/RodA"/>
</dbReference>
<keyword evidence="8 16" id="KW-0133">Cell shape</keyword>
<evidence type="ECO:0000256" key="2">
    <source>
        <dbReference type="ARBA" id="ARBA00004752"/>
    </source>
</evidence>
<dbReference type="PANTHER" id="PTHR30474:SF2">
    <property type="entry name" value="PEPTIDOGLYCAN GLYCOSYLTRANSFERASE FTSW-RELATED"/>
    <property type="match status" value="1"/>
</dbReference>
<dbReference type="EC" id="2.4.99.28" evidence="16"/>
<dbReference type="UniPathway" id="UPA00219"/>
<feature type="transmembrane region" description="Helical" evidence="16">
    <location>
        <begin position="341"/>
        <end position="360"/>
    </location>
</feature>
<dbReference type="Pfam" id="PF01098">
    <property type="entry name" value="FTSW_RODA_SPOVE"/>
    <property type="match status" value="1"/>
</dbReference>
<dbReference type="NCBIfam" id="NF008042">
    <property type="entry name" value="PRK10774.1"/>
    <property type="match status" value="1"/>
</dbReference>
<keyword evidence="6 16" id="KW-0808">Transferase</keyword>
<evidence type="ECO:0000256" key="12">
    <source>
        <dbReference type="ARBA" id="ARBA00023306"/>
    </source>
</evidence>
<protein>
    <recommendedName>
        <fullName evidence="16">Probable peptidoglycan glycosyltransferase FtsW</fullName>
        <shortName evidence="16">PGT</shortName>
        <ecNumber evidence="16">2.4.99.28</ecNumber>
    </recommendedName>
    <alternativeName>
        <fullName evidence="16">Cell division protein FtsW</fullName>
    </alternativeName>
    <alternativeName>
        <fullName evidence="16">Cell wall polymerase</fullName>
    </alternativeName>
    <alternativeName>
        <fullName evidence="16">Peptidoglycan polymerase</fullName>
        <shortName evidence="16">PG polymerase</shortName>
    </alternativeName>
</protein>
<dbReference type="PANTHER" id="PTHR30474">
    <property type="entry name" value="CELL CYCLE PROTEIN"/>
    <property type="match status" value="1"/>
</dbReference>
<gene>
    <name evidence="16" type="primary">ftsW</name>
    <name evidence="17" type="ORF">ATN01_01085</name>
</gene>
<keyword evidence="12 16" id="KW-0131">Cell cycle</keyword>
<comment type="subcellular location">
    <subcellularLocation>
        <location evidence="16">Cell inner membrane</location>
        <topology evidence="16">Multi-pass membrane protein</topology>
    </subcellularLocation>
    <subcellularLocation>
        <location evidence="1">Cell membrane</location>
        <topology evidence="1">Multi-pass membrane protein</topology>
    </subcellularLocation>
    <text evidence="16">Localizes to the division septum.</text>
</comment>
<dbReference type="InterPro" id="IPR013437">
    <property type="entry name" value="FtsW"/>
</dbReference>
<keyword evidence="9 16" id="KW-0573">Peptidoglycan synthesis</keyword>
<evidence type="ECO:0000256" key="9">
    <source>
        <dbReference type="ARBA" id="ARBA00022984"/>
    </source>
</evidence>
<evidence type="ECO:0000256" key="15">
    <source>
        <dbReference type="ARBA" id="ARBA00049902"/>
    </source>
</evidence>
<dbReference type="GO" id="GO:0071555">
    <property type="term" value="P:cell wall organization"/>
    <property type="evidence" value="ECO:0007669"/>
    <property type="project" value="UniProtKB-KW"/>
</dbReference>
<dbReference type="GO" id="GO:0015648">
    <property type="term" value="F:lipid-linked peptidoglycan transporter activity"/>
    <property type="evidence" value="ECO:0007669"/>
    <property type="project" value="TreeGrafter"/>
</dbReference>
<evidence type="ECO:0000313" key="17">
    <source>
        <dbReference type="EMBL" id="ANZ22443.1"/>
    </source>
</evidence>
<organism evidence="17 18">
    <name type="scientific">Buchnera aphidicola subsp. Diuraphis noxia</name>
    <dbReference type="NCBI Taxonomy" id="118101"/>
    <lineage>
        <taxon>Bacteria</taxon>
        <taxon>Pseudomonadati</taxon>
        <taxon>Pseudomonadota</taxon>
        <taxon>Gammaproteobacteria</taxon>
        <taxon>Enterobacterales</taxon>
        <taxon>Erwiniaceae</taxon>
        <taxon>Buchnera</taxon>
    </lineage>
</organism>
<evidence type="ECO:0000256" key="10">
    <source>
        <dbReference type="ARBA" id="ARBA00022989"/>
    </source>
</evidence>
<evidence type="ECO:0000256" key="6">
    <source>
        <dbReference type="ARBA" id="ARBA00022679"/>
    </source>
</evidence>
<sequence>MKNSYIILYDRVLVWLSLSLSVIGLIMVLSTSIPIGQNLYQDPFFFVKREIFYFFLIFALSFIFLRTPIIFWKKKSKLMLIISILLLIFVLLIGHSTRGSYRWIKIGFVHIQPSEICKISSFCYISSYLSRKQKEVCNNFWGFFKPISIIIIESALLLAEPDLGSVIVIFFTSLSILFLSGAKIRQFLIITLISTITVFLLILVEPYRMRRISSFWDPWKDPFGNGYQLTQSLMALGRGNFFGQGLGNSIQKLDYLPDAHSDFVFSIIGEELGYIGAFFILLMIFIISFRAMYIGKKALEKKQIFSGFLACSIGIWIGFQTLINVGAVTGILPTKGLTLPLISYGGSSLIIHSIAIFFLLRIDFEIRLRRSQDFPKEVK</sequence>
<dbReference type="OrthoDB" id="9768187at2"/>
<evidence type="ECO:0000256" key="8">
    <source>
        <dbReference type="ARBA" id="ARBA00022960"/>
    </source>
</evidence>
<dbReference type="GO" id="GO:0005886">
    <property type="term" value="C:plasma membrane"/>
    <property type="evidence" value="ECO:0007669"/>
    <property type="project" value="UniProtKB-SubCell"/>
</dbReference>
<feature type="transmembrane region" description="Helical" evidence="16">
    <location>
        <begin position="78"/>
        <end position="95"/>
    </location>
</feature>
<feature type="transmembrane region" description="Helical" evidence="16">
    <location>
        <begin position="187"/>
        <end position="204"/>
    </location>
</feature>
<name>A0A1B2H886_BUCDN</name>
<keyword evidence="13 16" id="KW-0961">Cell wall biogenesis/degradation</keyword>
<evidence type="ECO:0000256" key="5">
    <source>
        <dbReference type="ARBA" id="ARBA00022676"/>
    </source>
</evidence>
<dbReference type="PROSITE" id="PS00428">
    <property type="entry name" value="FTSW_RODA_SPOVE"/>
    <property type="match status" value="1"/>
</dbReference>
<keyword evidence="10 16" id="KW-1133">Transmembrane helix</keyword>
<evidence type="ECO:0000256" key="13">
    <source>
        <dbReference type="ARBA" id="ARBA00023316"/>
    </source>
</evidence>
<comment type="pathway">
    <text evidence="2 16">Cell wall biogenesis; peptidoglycan biosynthesis.</text>
</comment>
<keyword evidence="11 16" id="KW-0472">Membrane</keyword>
<dbReference type="RefSeq" id="WP_075433264.1">
    <property type="nucleotide sequence ID" value="NZ_CP013259.1"/>
</dbReference>
<dbReference type="GO" id="GO:0008955">
    <property type="term" value="F:peptidoglycan glycosyltransferase activity"/>
    <property type="evidence" value="ECO:0007669"/>
    <property type="project" value="UniProtKB-UniRule"/>
</dbReference>
<dbReference type="GO" id="GO:0009252">
    <property type="term" value="P:peptidoglycan biosynthetic process"/>
    <property type="evidence" value="ECO:0007669"/>
    <property type="project" value="UniProtKB-UniRule"/>
</dbReference>
<evidence type="ECO:0000256" key="4">
    <source>
        <dbReference type="ARBA" id="ARBA00022618"/>
    </source>
</evidence>
<dbReference type="PATRIC" id="fig|118101.4.peg.215"/>
<dbReference type="GO" id="GO:0008360">
    <property type="term" value="P:regulation of cell shape"/>
    <property type="evidence" value="ECO:0007669"/>
    <property type="project" value="UniProtKB-KW"/>
</dbReference>
<accession>A0A1B2H886</accession>
<evidence type="ECO:0000256" key="16">
    <source>
        <dbReference type="HAMAP-Rule" id="MF_00913"/>
    </source>
</evidence>
<evidence type="ECO:0000256" key="14">
    <source>
        <dbReference type="ARBA" id="ARBA00038053"/>
    </source>
</evidence>
<dbReference type="HAMAP" id="MF_00913">
    <property type="entry name" value="PGT_FtsW_proteobact"/>
    <property type="match status" value="1"/>
</dbReference>
<keyword evidence="5 16" id="KW-0328">Glycosyltransferase</keyword>
<dbReference type="GO" id="GO:0043093">
    <property type="term" value="P:FtsZ-dependent cytokinesis"/>
    <property type="evidence" value="ECO:0007669"/>
    <property type="project" value="UniProtKB-UniRule"/>
</dbReference>
<dbReference type="GO" id="GO:0032153">
    <property type="term" value="C:cell division site"/>
    <property type="evidence" value="ECO:0007669"/>
    <property type="project" value="UniProtKB-UniRule"/>
</dbReference>
<evidence type="ECO:0000256" key="1">
    <source>
        <dbReference type="ARBA" id="ARBA00004651"/>
    </source>
</evidence>
<keyword evidence="16" id="KW-0997">Cell inner membrane</keyword>